<name>A0A2S2NX30_SCHGA</name>
<accession>A0A2S2NX30</accession>
<protein>
    <submittedName>
        <fullName evidence="14">Putative crossover junction endonuclease EME2</fullName>
    </submittedName>
</protein>
<evidence type="ECO:0000256" key="6">
    <source>
        <dbReference type="ARBA" id="ARBA00022763"/>
    </source>
</evidence>
<evidence type="ECO:0000256" key="13">
    <source>
        <dbReference type="SAM" id="MobiDB-lite"/>
    </source>
</evidence>
<evidence type="ECO:0000256" key="10">
    <source>
        <dbReference type="ARBA" id="ARBA00023204"/>
    </source>
</evidence>
<comment type="subcellular location">
    <subcellularLocation>
        <location evidence="2">Nucleus</location>
    </subcellularLocation>
</comment>
<evidence type="ECO:0000256" key="4">
    <source>
        <dbReference type="ARBA" id="ARBA00022723"/>
    </source>
</evidence>
<reference evidence="14" key="1">
    <citation type="submission" date="2018-04" db="EMBL/GenBank/DDBJ databases">
        <title>Transcriptome of Schizaphis graminum biotype I.</title>
        <authorList>
            <person name="Scully E.D."/>
            <person name="Geib S.M."/>
            <person name="Palmer N.A."/>
            <person name="Koch K."/>
            <person name="Bradshaw J."/>
            <person name="Heng-Moss T."/>
            <person name="Sarath G."/>
        </authorList>
    </citation>
    <scope>NUCLEOTIDE SEQUENCE</scope>
</reference>
<keyword evidence="3" id="KW-0540">Nuclease</keyword>
<dbReference type="GO" id="GO:0046872">
    <property type="term" value="F:metal ion binding"/>
    <property type="evidence" value="ECO:0007669"/>
    <property type="project" value="UniProtKB-KW"/>
</dbReference>
<keyword evidence="6" id="KW-0227">DNA damage</keyword>
<dbReference type="GO" id="GO:0031297">
    <property type="term" value="P:replication fork processing"/>
    <property type="evidence" value="ECO:0007669"/>
    <property type="project" value="TreeGrafter"/>
</dbReference>
<evidence type="ECO:0000256" key="12">
    <source>
        <dbReference type="ARBA" id="ARBA00023254"/>
    </source>
</evidence>
<dbReference type="EMBL" id="GGMR01008909">
    <property type="protein sequence ID" value="MBY21528.1"/>
    <property type="molecule type" value="Transcribed_RNA"/>
</dbReference>
<dbReference type="InterPro" id="IPR043086">
    <property type="entry name" value="EME1_nucdom_sub1"/>
</dbReference>
<dbReference type="PANTHER" id="PTHR21077:SF5">
    <property type="entry name" value="CROSSOVER JUNCTION ENDONUCLEASE MMS4"/>
    <property type="match status" value="1"/>
</dbReference>
<dbReference type="Gene3D" id="3.40.1620.30">
    <property type="entry name" value="ERCC4, Mus81-Eme1 complex, nuclease domain, subdomain 1"/>
    <property type="match status" value="1"/>
</dbReference>
<gene>
    <name evidence="14" type="primary">eme2_1</name>
    <name evidence="14" type="ORF">g.92939</name>
</gene>
<evidence type="ECO:0000256" key="11">
    <source>
        <dbReference type="ARBA" id="ARBA00023242"/>
    </source>
</evidence>
<dbReference type="AlphaFoldDB" id="A0A2S2NX30"/>
<keyword evidence="12" id="KW-0469">Meiosis</keyword>
<keyword evidence="11" id="KW-0539">Nucleus</keyword>
<keyword evidence="9" id="KW-0233">DNA recombination</keyword>
<evidence type="ECO:0000256" key="9">
    <source>
        <dbReference type="ARBA" id="ARBA00023172"/>
    </source>
</evidence>
<dbReference type="GO" id="GO:0006302">
    <property type="term" value="P:double-strand break repair"/>
    <property type="evidence" value="ECO:0007669"/>
    <property type="project" value="TreeGrafter"/>
</dbReference>
<keyword evidence="10" id="KW-0234">DNA repair</keyword>
<evidence type="ECO:0000256" key="5">
    <source>
        <dbReference type="ARBA" id="ARBA00022759"/>
    </source>
</evidence>
<dbReference type="GO" id="GO:0000712">
    <property type="term" value="P:resolution of meiotic recombination intermediates"/>
    <property type="evidence" value="ECO:0007669"/>
    <property type="project" value="TreeGrafter"/>
</dbReference>
<organism evidence="14">
    <name type="scientific">Schizaphis graminum</name>
    <name type="common">Green bug aphid</name>
    <dbReference type="NCBI Taxonomy" id="13262"/>
    <lineage>
        <taxon>Eukaryota</taxon>
        <taxon>Metazoa</taxon>
        <taxon>Ecdysozoa</taxon>
        <taxon>Arthropoda</taxon>
        <taxon>Hexapoda</taxon>
        <taxon>Insecta</taxon>
        <taxon>Pterygota</taxon>
        <taxon>Neoptera</taxon>
        <taxon>Paraneoptera</taxon>
        <taxon>Hemiptera</taxon>
        <taxon>Sternorrhyncha</taxon>
        <taxon>Aphidomorpha</taxon>
        <taxon>Aphidoidea</taxon>
        <taxon>Aphididae</taxon>
        <taxon>Aphidini</taxon>
        <taxon>Schizaphis</taxon>
    </lineage>
</organism>
<evidence type="ECO:0000256" key="8">
    <source>
        <dbReference type="ARBA" id="ARBA00022842"/>
    </source>
</evidence>
<keyword evidence="4" id="KW-0479">Metal-binding</keyword>
<keyword evidence="5 14" id="KW-0255">Endonuclease</keyword>
<proteinExistence type="predicted"/>
<dbReference type="PANTHER" id="PTHR21077">
    <property type="entry name" value="EME1 PROTEIN"/>
    <property type="match status" value="1"/>
</dbReference>
<evidence type="ECO:0000256" key="2">
    <source>
        <dbReference type="ARBA" id="ARBA00004123"/>
    </source>
</evidence>
<keyword evidence="8" id="KW-0460">Magnesium</keyword>
<dbReference type="GO" id="GO:0008821">
    <property type="term" value="F:crossover junction DNA endonuclease activity"/>
    <property type="evidence" value="ECO:0007669"/>
    <property type="project" value="TreeGrafter"/>
</dbReference>
<evidence type="ECO:0000256" key="7">
    <source>
        <dbReference type="ARBA" id="ARBA00022801"/>
    </source>
</evidence>
<dbReference type="GO" id="GO:0005634">
    <property type="term" value="C:nucleus"/>
    <property type="evidence" value="ECO:0007669"/>
    <property type="project" value="UniProtKB-SubCell"/>
</dbReference>
<evidence type="ECO:0000256" key="3">
    <source>
        <dbReference type="ARBA" id="ARBA00022722"/>
    </source>
</evidence>
<sequence>MNEDYYNTYTISDSDISIIDDSRVNEISCKDNDSLSVSEEPEFFQQVIQRQKRKKLVSPKIALHHSDYVQEDVQSNKNHFSMLVEHSKSNTCIPRTEPGINFITNNEEATEKIEPKRKKRSTKEEIEERKREEKARKDAKKRLAEELKRLSPKECMKYITVHIDMNLMNHDCTEKIISEIDSTDANYKIESYSNVLNSIIWSRRIVSNKKL</sequence>
<evidence type="ECO:0000313" key="14">
    <source>
        <dbReference type="EMBL" id="MBY21528.1"/>
    </source>
</evidence>
<comment type="cofactor">
    <cofactor evidence="1">
        <name>Mg(2+)</name>
        <dbReference type="ChEBI" id="CHEBI:18420"/>
    </cofactor>
</comment>
<keyword evidence="7" id="KW-0378">Hydrolase</keyword>
<evidence type="ECO:0000256" key="1">
    <source>
        <dbReference type="ARBA" id="ARBA00001946"/>
    </source>
</evidence>
<dbReference type="GO" id="GO:0048476">
    <property type="term" value="C:Holliday junction resolvase complex"/>
    <property type="evidence" value="ECO:0007669"/>
    <property type="project" value="InterPro"/>
</dbReference>
<feature type="region of interest" description="Disordered" evidence="13">
    <location>
        <begin position="107"/>
        <end position="137"/>
    </location>
</feature>
<dbReference type="GO" id="GO:0031573">
    <property type="term" value="P:mitotic intra-S DNA damage checkpoint signaling"/>
    <property type="evidence" value="ECO:0007669"/>
    <property type="project" value="TreeGrafter"/>
</dbReference>
<feature type="compositionally biased region" description="Basic and acidic residues" evidence="13">
    <location>
        <begin position="122"/>
        <end position="137"/>
    </location>
</feature>
<dbReference type="InterPro" id="IPR033310">
    <property type="entry name" value="Mms4/EME1/EME2"/>
</dbReference>